<protein>
    <submittedName>
        <fullName evidence="7">Conoporin 7</fullName>
    </submittedName>
</protein>
<evidence type="ECO:0000256" key="5">
    <source>
        <dbReference type="ARBA" id="ARBA00023331"/>
    </source>
</evidence>
<dbReference type="EMBL" id="GAJN01000007">
    <property type="protein sequence ID" value="JAB84577.1"/>
    <property type="molecule type" value="mRNA"/>
</dbReference>
<evidence type="ECO:0000256" key="2">
    <source>
        <dbReference type="ARBA" id="ARBA00004532"/>
    </source>
</evidence>
<sequence length="238" mass="26755">MGVPFPALKTMVTVYLLLMGNTSPVVLGSSTTLSAVRAIASKVVTSGLSLRGDPLKDLAENSYRVTCAIEVENWTKFNLGDPKTTLSWGQYTTMPVAIEPGKREAFAVRKAAYSATGTSGTVSWEVNGNRRRFVIMWSAPYNFNFYSNLMAVGMTIEGEVKVAPYHFWYYWMLDYADSPTLKFKKKVFNSNEDPIIFRNKKFEIEGFMTKSHHALVRIIIRPITGNWNDLADVIRKGL</sequence>
<evidence type="ECO:0000313" key="7">
    <source>
        <dbReference type="EMBL" id="JAB84577.1"/>
    </source>
</evidence>
<dbReference type="PANTHER" id="PTHR40388">
    <property type="entry name" value="BRYOPORIN"/>
    <property type="match status" value="1"/>
</dbReference>
<dbReference type="InterPro" id="IPR015926">
    <property type="entry name" value="Cytolysin/lectin"/>
</dbReference>
<feature type="signal peptide" evidence="6">
    <location>
        <begin position="1"/>
        <end position="28"/>
    </location>
</feature>
<evidence type="ECO:0000256" key="4">
    <source>
        <dbReference type="ARBA" id="ARBA00023298"/>
    </source>
</evidence>
<evidence type="ECO:0000256" key="6">
    <source>
        <dbReference type="SAM" id="SignalP"/>
    </source>
</evidence>
<dbReference type="AlphaFoldDB" id="W4VSD1"/>
<dbReference type="PANTHER" id="PTHR40388:SF1">
    <property type="entry name" value="BRYOPORIN"/>
    <property type="match status" value="1"/>
</dbReference>
<name>W4VSD1_CONGE</name>
<feature type="chain" id="PRO_5004851021" evidence="6">
    <location>
        <begin position="29"/>
        <end position="238"/>
    </location>
</feature>
<dbReference type="SUPFAM" id="SSF63724">
    <property type="entry name" value="Cytolysin/lectin"/>
    <property type="match status" value="1"/>
</dbReference>
<keyword evidence="5" id="KW-0166">Nematocyst</keyword>
<accession>W4VSD1</accession>
<keyword evidence="3" id="KW-1052">Target cell membrane</keyword>
<keyword evidence="4" id="KW-1053">Target membrane</keyword>
<dbReference type="GO" id="GO:0042151">
    <property type="term" value="C:nematocyst"/>
    <property type="evidence" value="ECO:0007669"/>
    <property type="project" value="UniProtKB-SubCell"/>
</dbReference>
<keyword evidence="6" id="KW-0732">Signal</keyword>
<evidence type="ECO:0000256" key="1">
    <source>
        <dbReference type="ARBA" id="ARBA00004175"/>
    </source>
</evidence>
<dbReference type="GO" id="GO:0044218">
    <property type="term" value="C:other organism cell membrane"/>
    <property type="evidence" value="ECO:0007669"/>
    <property type="project" value="UniProtKB-KW"/>
</dbReference>
<comment type="subcellular location">
    <subcellularLocation>
        <location evidence="2">Nematocyst</location>
    </subcellularLocation>
    <subcellularLocation>
        <location evidence="1">Target cell membrane</location>
    </subcellularLocation>
</comment>
<proteinExistence type="evidence at transcript level"/>
<keyword evidence="4" id="KW-0472">Membrane</keyword>
<dbReference type="InterPro" id="IPR050677">
    <property type="entry name" value="Actinoporin_PFT"/>
</dbReference>
<dbReference type="Gene3D" id="2.60.270.20">
    <property type="entry name" value="Cytolysin/lectin"/>
    <property type="match status" value="1"/>
</dbReference>
<evidence type="ECO:0000256" key="3">
    <source>
        <dbReference type="ARBA" id="ARBA00022537"/>
    </source>
</evidence>
<organism evidence="7">
    <name type="scientific">Conus geographus</name>
    <name type="common">Geography cone</name>
    <name type="synonym">Nubecula geographus</name>
    <dbReference type="NCBI Taxonomy" id="6491"/>
    <lineage>
        <taxon>Eukaryota</taxon>
        <taxon>Metazoa</taxon>
        <taxon>Spiralia</taxon>
        <taxon>Lophotrochozoa</taxon>
        <taxon>Mollusca</taxon>
        <taxon>Gastropoda</taxon>
        <taxon>Caenogastropoda</taxon>
        <taxon>Neogastropoda</taxon>
        <taxon>Conoidea</taxon>
        <taxon>Conidae</taxon>
        <taxon>Conus</taxon>
        <taxon>Gastridium</taxon>
    </lineage>
</organism>
<reference evidence="7" key="1">
    <citation type="submission" date="2013-05" db="EMBL/GenBank/DDBJ databases">
        <title>Combined Proteomic and Transcriptomic Interrogation of the Venom Gland of Conus geographus Uncovers Novel Components and Functional Compartmentalization.</title>
        <authorList>
            <person name="Safavi-Hemami H."/>
            <person name="Hu H."/>
            <person name="Gorasia D.G."/>
            <person name="Bandyopadhyay P.K."/>
            <person name="Veith P.D."/>
            <person name="Reynolds E.C."/>
            <person name="Yandell M."/>
            <person name="Olivera B.M."/>
            <person name="Purcell A.W."/>
        </authorList>
    </citation>
    <scope>NUCLEOTIDE SEQUENCE</scope>
    <source>
        <tissue evidence="7">Venom gland</tissue>
    </source>
</reference>